<feature type="compositionally biased region" description="Polar residues" evidence="1">
    <location>
        <begin position="90"/>
        <end position="134"/>
    </location>
</feature>
<feature type="domain" description="PH" evidence="2">
    <location>
        <begin position="280"/>
        <end position="403"/>
    </location>
</feature>
<feature type="compositionally biased region" description="Low complexity" evidence="1">
    <location>
        <begin position="173"/>
        <end position="195"/>
    </location>
</feature>
<comment type="caution">
    <text evidence="3">The sequence shown here is derived from an EMBL/GenBank/DDBJ whole genome shotgun (WGS) entry which is preliminary data.</text>
</comment>
<evidence type="ECO:0000259" key="2">
    <source>
        <dbReference type="PROSITE" id="PS50003"/>
    </source>
</evidence>
<feature type="compositionally biased region" description="Polar residues" evidence="1">
    <location>
        <begin position="905"/>
        <end position="931"/>
    </location>
</feature>
<feature type="compositionally biased region" description="Pro residues" evidence="1">
    <location>
        <begin position="253"/>
        <end position="264"/>
    </location>
</feature>
<feature type="compositionally biased region" description="Pro residues" evidence="1">
    <location>
        <begin position="146"/>
        <end position="158"/>
    </location>
</feature>
<dbReference type="Proteomes" id="UP001148786">
    <property type="component" value="Unassembled WGS sequence"/>
</dbReference>
<evidence type="ECO:0000256" key="1">
    <source>
        <dbReference type="SAM" id="MobiDB-lite"/>
    </source>
</evidence>
<gene>
    <name evidence="3" type="ORF">NLJ89_g8766</name>
</gene>
<protein>
    <recommendedName>
        <fullName evidence="2">PH domain-containing protein</fullName>
    </recommendedName>
</protein>
<dbReference type="Pfam" id="PF25381">
    <property type="entry name" value="PH_26"/>
    <property type="match status" value="1"/>
</dbReference>
<dbReference type="InterPro" id="IPR011993">
    <property type="entry name" value="PH-like_dom_sf"/>
</dbReference>
<dbReference type="SMART" id="SM00233">
    <property type="entry name" value="PH"/>
    <property type="match status" value="1"/>
</dbReference>
<feature type="compositionally biased region" description="Low complexity" evidence="1">
    <location>
        <begin position="68"/>
        <end position="89"/>
    </location>
</feature>
<feature type="compositionally biased region" description="Low complexity" evidence="1">
    <location>
        <begin position="1100"/>
        <end position="1110"/>
    </location>
</feature>
<keyword evidence="4" id="KW-1185">Reference proteome</keyword>
<dbReference type="EMBL" id="JANKHO010001243">
    <property type="protein sequence ID" value="KAJ3502700.1"/>
    <property type="molecule type" value="Genomic_DNA"/>
</dbReference>
<sequence length="1172" mass="126925">MTSYPHTTSAPVHWESRNGYVPPPRFQQLRAQESQQQVLQNRFQQELPQPPTYNQQQNRARIPPPNPQLGSSSSTGGSSPSQSPQMSHSRTGSFFSFRGNKQQSSDSTSTAHQRALSSAPNMNANGSAPTPQQYLPSSNNPLSGPSLPPIQGQPPQGIPPSQYGAQQPPLNFASPSQSQQALPQQFNQQSFQQQPPQSPPQQPQQLPMHIQRPQGPPMQSAMNNGRSAINPQQPNLTRSPSVQAGSQSSQSPTPAPAPTAPPLHPEIRSVVQLTVAHAHKIYFSGPLVRRIERQPDGQKPHKDEGWMEIWAQLGGTTLSVWDMKEIQEASKQGKEVPPSYINVTDAFVQVLGSVTVPATATAPAKRYTNVLTLNTAGSNLLLFSCPSTQSLISWAAALRLAAWEKSRLEEIYTAHLIRITLNARDVPTTLIRGKMEGWARVRIAGQTDWKRVWISVQEGVEGGELAASAGQAAAQATMKKKRMSNLFSREPHHPSSPLPAKPMISMFTSPKPKDRKKALMTISGVTQAFGVYPERPELISRSTLLKVEGTLGDEEMAGSLRTREGWCLIMPELENSTGQAAEMLKWIVALHDAFELYGRPDAWTWDPRDPISLMFGYPVGPQKETLFLDREVVESMDPRDDRTSVIRTHIKKLLREHMKPAVQVVQQRPSTTTDSPPLLPPIGGTSNNALPPLPAQENGQPPASGSGLQSSPLGSPQLPPLSFGAKSPPNATPSRERPLTPITEMSVNMHGRSTSVDAPSALSPSNSTSPQGDQAQTASPPPTAILDGGMVHSPLSGSSPPAPAASSLPPSSTLTSTDTYPSSSMPAGTSYGTFDNKSLTSMSSSAPMTSPKPEANKPFDGSGLLGRPTQGTSTTSTSFTNEHASRQHSHASPSKSSSPLGHSPTWQPASTTLQTQNLHSQPSLKTAQSSPGDDRSTDFLSEAGALYYMQQSDFSGSGGLHSGPQQRRTLPDSEGDDDSTSLDESDSKPINKPVAVIPQTQERVGDKVVDTQLPRHGTPMAFSDTTSRSTTSPTPSSPKPSVNTTTVPTKKPIGQISPSRSGLGRKPSGARAPHAVRSRNNAESISSQTVTETDESMASHQQQQHQQHQQSALAYDDPTARYLRRDFTSTSRTRRYRRYSEREYIFTTLIFKGRRSNFRASIASSVRVVTYF</sequence>
<dbReference type="InterPro" id="IPR001849">
    <property type="entry name" value="PH_domain"/>
</dbReference>
<evidence type="ECO:0000313" key="3">
    <source>
        <dbReference type="EMBL" id="KAJ3502700.1"/>
    </source>
</evidence>
<dbReference type="Gene3D" id="2.30.29.30">
    <property type="entry name" value="Pleckstrin-homology domain (PH domain)/Phosphotyrosine-binding domain (PTB)"/>
    <property type="match status" value="1"/>
</dbReference>
<feature type="compositionally biased region" description="Low complexity" evidence="1">
    <location>
        <begin position="699"/>
        <end position="722"/>
    </location>
</feature>
<evidence type="ECO:0000313" key="4">
    <source>
        <dbReference type="Proteomes" id="UP001148786"/>
    </source>
</evidence>
<feature type="region of interest" description="Disordered" evidence="1">
    <location>
        <begin position="1"/>
        <end position="264"/>
    </location>
</feature>
<feature type="compositionally biased region" description="Low complexity" evidence="1">
    <location>
        <begin position="838"/>
        <end position="851"/>
    </location>
</feature>
<feature type="compositionally biased region" description="Low complexity" evidence="1">
    <location>
        <begin position="793"/>
        <end position="824"/>
    </location>
</feature>
<dbReference type="SUPFAM" id="SSF50729">
    <property type="entry name" value="PH domain-like"/>
    <property type="match status" value="1"/>
</dbReference>
<feature type="compositionally biased region" description="Polar residues" evidence="1">
    <location>
        <begin position="1078"/>
        <end position="1099"/>
    </location>
</feature>
<accession>A0A9W8MU67</accession>
<dbReference type="OrthoDB" id="5563754at2759"/>
<feature type="compositionally biased region" description="Polar residues" evidence="1">
    <location>
        <begin position="752"/>
        <end position="778"/>
    </location>
</feature>
<feature type="compositionally biased region" description="Low complexity" evidence="1">
    <location>
        <begin position="1025"/>
        <end position="1052"/>
    </location>
</feature>
<name>A0A9W8MU67_9AGAR</name>
<dbReference type="PROSITE" id="PS50003">
    <property type="entry name" value="PH_DOMAIN"/>
    <property type="match status" value="1"/>
</dbReference>
<feature type="compositionally biased region" description="Low complexity" evidence="1">
    <location>
        <begin position="890"/>
        <end position="904"/>
    </location>
</feature>
<organism evidence="3 4">
    <name type="scientific">Agrocybe chaxingu</name>
    <dbReference type="NCBI Taxonomy" id="84603"/>
    <lineage>
        <taxon>Eukaryota</taxon>
        <taxon>Fungi</taxon>
        <taxon>Dikarya</taxon>
        <taxon>Basidiomycota</taxon>
        <taxon>Agaricomycotina</taxon>
        <taxon>Agaricomycetes</taxon>
        <taxon>Agaricomycetidae</taxon>
        <taxon>Agaricales</taxon>
        <taxon>Agaricineae</taxon>
        <taxon>Strophariaceae</taxon>
        <taxon>Agrocybe</taxon>
    </lineage>
</organism>
<feature type="region of interest" description="Disordered" evidence="1">
    <location>
        <begin position="661"/>
        <end position="740"/>
    </location>
</feature>
<feature type="compositionally biased region" description="Polar residues" evidence="1">
    <location>
        <begin position="825"/>
        <end position="837"/>
    </location>
</feature>
<dbReference type="InterPro" id="IPR058155">
    <property type="entry name" value="Skg3/CAF120-like_PH"/>
</dbReference>
<reference evidence="3" key="1">
    <citation type="submission" date="2022-07" db="EMBL/GenBank/DDBJ databases">
        <title>Genome Sequence of Agrocybe chaxingu.</title>
        <authorList>
            <person name="Buettner E."/>
        </authorList>
    </citation>
    <scope>NUCLEOTIDE SEQUENCE</scope>
    <source>
        <strain evidence="3">MP-N11</strain>
    </source>
</reference>
<feature type="compositionally biased region" description="Low complexity" evidence="1">
    <location>
        <begin position="135"/>
        <end position="145"/>
    </location>
</feature>
<proteinExistence type="predicted"/>
<dbReference type="AlphaFoldDB" id="A0A9W8MU67"/>
<feature type="compositionally biased region" description="Acidic residues" evidence="1">
    <location>
        <begin position="973"/>
        <end position="984"/>
    </location>
</feature>
<feature type="region of interest" description="Disordered" evidence="1">
    <location>
        <begin position="752"/>
        <end position="1118"/>
    </location>
</feature>
<feature type="compositionally biased region" description="Polar residues" evidence="1">
    <location>
        <begin position="1"/>
        <end position="10"/>
    </location>
</feature>
<feature type="compositionally biased region" description="Polar residues" evidence="1">
    <location>
        <begin position="29"/>
        <end position="59"/>
    </location>
</feature>
<feature type="compositionally biased region" description="Polar residues" evidence="1">
    <location>
        <begin position="220"/>
        <end position="245"/>
    </location>
</feature>